<dbReference type="EMBL" id="ACJM01000010">
    <property type="protein sequence ID" value="EEG77013.1"/>
    <property type="molecule type" value="Genomic_DNA"/>
</dbReference>
<sequence length="250" mass="28504">MRQAPLGFREKYQFFLQPMPILVLAAVLVVVALIFVVSAPEKEVPLTLEELLVTKMSLAAEKNTYSLVVEESGPGYSLRFTGQVAEGNVYGNIAAYDLEIFSDQNKYFVRGEDLFEEWEEMGEAELGALSAVVHEPLELLETLLVAEDVVVEEGPRRMVDNVECQTYFVEVPPPELHLLTRFDNEDAQLNKLRLYLWYNEEDEFLYRMAVLLSVTVDDETVEINRIYNMHPDAPAIPQDVPNPDKDYLPI</sequence>
<protein>
    <submittedName>
        <fullName evidence="2">Uncharacterized protein</fullName>
    </submittedName>
</protein>
<keyword evidence="1" id="KW-1133">Transmembrane helix</keyword>
<evidence type="ECO:0000313" key="3">
    <source>
        <dbReference type="Proteomes" id="UP000006443"/>
    </source>
</evidence>
<evidence type="ECO:0000256" key="1">
    <source>
        <dbReference type="SAM" id="Phobius"/>
    </source>
</evidence>
<dbReference type="AlphaFoldDB" id="C0GHT9"/>
<keyword evidence="1" id="KW-0472">Membrane</keyword>
<dbReference type="STRING" id="555088.DealDRAFT_2048"/>
<accession>C0GHT9</accession>
<dbReference type="RefSeq" id="WP_008517172.1">
    <property type="nucleotide sequence ID" value="NZ_ACJM01000010.1"/>
</dbReference>
<feature type="transmembrane region" description="Helical" evidence="1">
    <location>
        <begin position="21"/>
        <end position="39"/>
    </location>
</feature>
<keyword evidence="3" id="KW-1185">Reference proteome</keyword>
<name>C0GHT9_DETAL</name>
<keyword evidence="1" id="KW-0812">Transmembrane</keyword>
<evidence type="ECO:0000313" key="2">
    <source>
        <dbReference type="EMBL" id="EEG77013.1"/>
    </source>
</evidence>
<reference evidence="2 3" key="1">
    <citation type="submission" date="2009-02" db="EMBL/GenBank/DDBJ databases">
        <title>Sequencing of the draft genome and assembly of Dethiobacter alkaliphilus AHT 1.</title>
        <authorList>
            <consortium name="US DOE Joint Genome Institute (JGI-PGF)"/>
            <person name="Lucas S."/>
            <person name="Copeland A."/>
            <person name="Lapidus A."/>
            <person name="Glavina del Rio T."/>
            <person name="Dalin E."/>
            <person name="Tice H."/>
            <person name="Bruce D."/>
            <person name="Goodwin L."/>
            <person name="Pitluck S."/>
            <person name="Larimer F."/>
            <person name="Land M.L."/>
            <person name="Hauser L."/>
            <person name="Muyzer G."/>
        </authorList>
    </citation>
    <scope>NUCLEOTIDE SEQUENCE [LARGE SCALE GENOMIC DNA]</scope>
    <source>
        <strain evidence="2 3">AHT 1</strain>
    </source>
</reference>
<proteinExistence type="predicted"/>
<dbReference type="Proteomes" id="UP000006443">
    <property type="component" value="Unassembled WGS sequence"/>
</dbReference>
<organism evidence="2 3">
    <name type="scientific">Dethiobacter alkaliphilus AHT 1</name>
    <dbReference type="NCBI Taxonomy" id="555088"/>
    <lineage>
        <taxon>Bacteria</taxon>
        <taxon>Bacillati</taxon>
        <taxon>Bacillota</taxon>
        <taxon>Dethiobacteria</taxon>
        <taxon>Dethiobacterales</taxon>
        <taxon>Dethiobacteraceae</taxon>
        <taxon>Dethiobacter</taxon>
    </lineage>
</organism>
<comment type="caution">
    <text evidence="2">The sequence shown here is derived from an EMBL/GenBank/DDBJ whole genome shotgun (WGS) entry which is preliminary data.</text>
</comment>
<gene>
    <name evidence="2" type="ORF">DealDRAFT_2048</name>
</gene>